<name>A0ABY8PTW8_9BACT</name>
<evidence type="ECO:0000259" key="1">
    <source>
        <dbReference type="Pfam" id="PF02540"/>
    </source>
</evidence>
<protein>
    <submittedName>
        <fullName evidence="2">ExsB family protein</fullName>
    </submittedName>
</protein>
<proteinExistence type="predicted"/>
<reference evidence="2 3" key="1">
    <citation type="submission" date="2021-02" db="EMBL/GenBank/DDBJ databases">
        <title>Characterization of Marinitoga sp. nov. str. BP5-C20A.</title>
        <authorList>
            <person name="Erauso G."/>
            <person name="Postec A."/>
        </authorList>
    </citation>
    <scope>NUCLEOTIDE SEQUENCE [LARGE SCALE GENOMIC DNA]</scope>
    <source>
        <strain evidence="2 3">BP5-C20A</strain>
    </source>
</reference>
<organism evidence="2 3">
    <name type="scientific">Marinitoga aeolica</name>
    <dbReference type="NCBI Taxonomy" id="2809031"/>
    <lineage>
        <taxon>Bacteria</taxon>
        <taxon>Thermotogati</taxon>
        <taxon>Thermotogota</taxon>
        <taxon>Thermotogae</taxon>
        <taxon>Petrotogales</taxon>
        <taxon>Petrotogaceae</taxon>
        <taxon>Marinitoga</taxon>
    </lineage>
</organism>
<dbReference type="SUPFAM" id="SSF52402">
    <property type="entry name" value="Adenine nucleotide alpha hydrolases-like"/>
    <property type="match status" value="1"/>
</dbReference>
<dbReference type="PANTHER" id="PTHR43169">
    <property type="entry name" value="EXSB FAMILY PROTEIN"/>
    <property type="match status" value="1"/>
</dbReference>
<keyword evidence="3" id="KW-1185">Reference proteome</keyword>
<dbReference type="Gene3D" id="3.40.50.620">
    <property type="entry name" value="HUPs"/>
    <property type="match status" value="1"/>
</dbReference>
<dbReference type="EMBL" id="CP069362">
    <property type="protein sequence ID" value="WGS66076.1"/>
    <property type="molecule type" value="Genomic_DNA"/>
</dbReference>
<dbReference type="Proteomes" id="UP001232493">
    <property type="component" value="Chromosome"/>
</dbReference>
<dbReference type="InterPro" id="IPR052188">
    <property type="entry name" value="Ni-pincer_cofactor_biosynth"/>
</dbReference>
<evidence type="ECO:0000313" key="2">
    <source>
        <dbReference type="EMBL" id="WGS66076.1"/>
    </source>
</evidence>
<evidence type="ECO:0000313" key="3">
    <source>
        <dbReference type="Proteomes" id="UP001232493"/>
    </source>
</evidence>
<sequence length="329" mass="37423">MVKMDASLNLKIEQIKAEIKNIVKDDILYVAFSGGMDSTIAAFLAREALGPEKVKLVNVLFGPFAYSKSVESVLKTAEDLGLEIEFADKHQAQYSIMKKGPNCNQCTKTLKMSGVKEVAKDKLVATGANQSDSWGKTCIKVMNNLYSPIIGLTKEELREIVKRYNLKIRKVGENAHREGCKLKHLLKLLINMDYHGRAVSFANEIIHDVLDRYDYKREIANVKIIGPLSKNIALINIKPHPPKEIYDEIIEILENEKSIDEVYIVDKPIELTISANPGIYGNEESRYWIEKGRLQPEFAAPLKVVWKKSKNERLATFHAVDFRFLDEEW</sequence>
<dbReference type="Pfam" id="PF02540">
    <property type="entry name" value="NAD_synthase"/>
    <property type="match status" value="1"/>
</dbReference>
<gene>
    <name evidence="2" type="ORF">JRV97_04835</name>
</gene>
<dbReference type="InterPro" id="IPR022310">
    <property type="entry name" value="NAD/GMP_synthase"/>
</dbReference>
<feature type="domain" description="NAD/GMP synthase" evidence="1">
    <location>
        <begin position="28"/>
        <end position="98"/>
    </location>
</feature>
<accession>A0ABY8PTW8</accession>
<dbReference type="InterPro" id="IPR014729">
    <property type="entry name" value="Rossmann-like_a/b/a_fold"/>
</dbReference>
<dbReference type="PANTHER" id="PTHR43169:SF2">
    <property type="entry name" value="NAD_GMP SYNTHASE DOMAIN-CONTAINING PROTEIN"/>
    <property type="match status" value="1"/>
</dbReference>